<dbReference type="Pfam" id="PF00072">
    <property type="entry name" value="Response_reg"/>
    <property type="match status" value="1"/>
</dbReference>
<sequence length="224" mass="24578">MRLLLVEDEIELAESLAAALKPAGFVVDHVATIADAEAALGAGLYDIAVLDLMLPDGDGLELLKRYRAKGLAIPVLILSARDNPADRVRGLEEGGDDYVVKPFHLGEVVARLRALLRRPGRTHGIHLSVGNVDFNTTDLRVMVADIPLPLSRRELGLLELFMRRNGRVLTKEVIEHAIYSFNDDIDSNALEVLIHRLRRKLAGAGANVGIHTLRGIGYLMDDVR</sequence>
<evidence type="ECO:0000256" key="2">
    <source>
        <dbReference type="PROSITE-ProRule" id="PRU00169"/>
    </source>
</evidence>
<dbReference type="Pfam" id="PF00486">
    <property type="entry name" value="Trans_reg_C"/>
    <property type="match status" value="1"/>
</dbReference>
<dbReference type="InterPro" id="IPR039420">
    <property type="entry name" value="WalR-like"/>
</dbReference>
<dbReference type="InterPro" id="IPR001867">
    <property type="entry name" value="OmpR/PhoB-type_DNA-bd"/>
</dbReference>
<dbReference type="PANTHER" id="PTHR48111:SF36">
    <property type="entry name" value="TRANSCRIPTIONAL REGULATORY PROTEIN CUTR"/>
    <property type="match status" value="1"/>
</dbReference>
<keyword evidence="2" id="KW-0597">Phosphoprotein</keyword>
<evidence type="ECO:0000259" key="5">
    <source>
        <dbReference type="PROSITE" id="PS51755"/>
    </source>
</evidence>
<protein>
    <submittedName>
        <fullName evidence="6">Response regulator</fullName>
    </submittedName>
</protein>
<dbReference type="RefSeq" id="WP_213352699.1">
    <property type="nucleotide sequence ID" value="NZ_JAHBGB010000027.1"/>
</dbReference>
<organism evidence="6 7">
    <name type="scientific">Ancylobacter oerskovii</name>
    <dbReference type="NCBI Taxonomy" id="459519"/>
    <lineage>
        <taxon>Bacteria</taxon>
        <taxon>Pseudomonadati</taxon>
        <taxon>Pseudomonadota</taxon>
        <taxon>Alphaproteobacteria</taxon>
        <taxon>Hyphomicrobiales</taxon>
        <taxon>Xanthobacteraceae</taxon>
        <taxon>Ancylobacter</taxon>
    </lineage>
</organism>
<dbReference type="SMART" id="SM00448">
    <property type="entry name" value="REC"/>
    <property type="match status" value="1"/>
</dbReference>
<dbReference type="PROSITE" id="PS51755">
    <property type="entry name" value="OMPR_PHOB"/>
    <property type="match status" value="1"/>
</dbReference>
<evidence type="ECO:0000313" key="6">
    <source>
        <dbReference type="EMBL" id="MFD2141617.1"/>
    </source>
</evidence>
<dbReference type="CDD" id="cd00383">
    <property type="entry name" value="trans_reg_C"/>
    <property type="match status" value="1"/>
</dbReference>
<dbReference type="Gene3D" id="1.10.10.10">
    <property type="entry name" value="Winged helix-like DNA-binding domain superfamily/Winged helix DNA-binding domain"/>
    <property type="match status" value="1"/>
</dbReference>
<dbReference type="SUPFAM" id="SSF52172">
    <property type="entry name" value="CheY-like"/>
    <property type="match status" value="1"/>
</dbReference>
<dbReference type="Gene3D" id="6.10.250.690">
    <property type="match status" value="1"/>
</dbReference>
<feature type="modified residue" description="4-aspartylphosphate" evidence="2">
    <location>
        <position position="51"/>
    </location>
</feature>
<dbReference type="Gene3D" id="3.40.50.2300">
    <property type="match status" value="1"/>
</dbReference>
<keyword evidence="1 3" id="KW-0238">DNA-binding</keyword>
<feature type="DNA-binding region" description="OmpR/PhoB-type" evidence="3">
    <location>
        <begin position="124"/>
        <end position="222"/>
    </location>
</feature>
<proteinExistence type="predicted"/>
<keyword evidence="7" id="KW-1185">Reference proteome</keyword>
<dbReference type="PROSITE" id="PS50110">
    <property type="entry name" value="RESPONSE_REGULATORY"/>
    <property type="match status" value="1"/>
</dbReference>
<dbReference type="EMBL" id="JBHUHD010000001">
    <property type="protein sequence ID" value="MFD2141617.1"/>
    <property type="molecule type" value="Genomic_DNA"/>
</dbReference>
<dbReference type="Proteomes" id="UP001597299">
    <property type="component" value="Unassembled WGS sequence"/>
</dbReference>
<evidence type="ECO:0000256" key="3">
    <source>
        <dbReference type="PROSITE-ProRule" id="PRU01091"/>
    </source>
</evidence>
<evidence type="ECO:0000256" key="1">
    <source>
        <dbReference type="ARBA" id="ARBA00023125"/>
    </source>
</evidence>
<accession>A0ABW4YZE7</accession>
<gene>
    <name evidence="6" type="ORF">ACFSNC_14490</name>
</gene>
<evidence type="ECO:0000259" key="4">
    <source>
        <dbReference type="PROSITE" id="PS50110"/>
    </source>
</evidence>
<name>A0ABW4YZE7_9HYPH</name>
<dbReference type="InterPro" id="IPR001789">
    <property type="entry name" value="Sig_transdc_resp-reg_receiver"/>
</dbReference>
<dbReference type="CDD" id="cd17624">
    <property type="entry name" value="REC_OmpR_PmrA-like"/>
    <property type="match status" value="1"/>
</dbReference>
<dbReference type="PANTHER" id="PTHR48111">
    <property type="entry name" value="REGULATOR OF RPOS"/>
    <property type="match status" value="1"/>
</dbReference>
<dbReference type="SMART" id="SM00862">
    <property type="entry name" value="Trans_reg_C"/>
    <property type="match status" value="1"/>
</dbReference>
<feature type="domain" description="Response regulatory" evidence="4">
    <location>
        <begin position="2"/>
        <end position="116"/>
    </location>
</feature>
<dbReference type="InterPro" id="IPR011006">
    <property type="entry name" value="CheY-like_superfamily"/>
</dbReference>
<comment type="caution">
    <text evidence="6">The sequence shown here is derived from an EMBL/GenBank/DDBJ whole genome shotgun (WGS) entry which is preliminary data.</text>
</comment>
<feature type="domain" description="OmpR/PhoB-type" evidence="5">
    <location>
        <begin position="124"/>
        <end position="222"/>
    </location>
</feature>
<evidence type="ECO:0000313" key="7">
    <source>
        <dbReference type="Proteomes" id="UP001597299"/>
    </source>
</evidence>
<reference evidence="7" key="1">
    <citation type="journal article" date="2019" name="Int. J. Syst. Evol. Microbiol.">
        <title>The Global Catalogue of Microorganisms (GCM) 10K type strain sequencing project: providing services to taxonomists for standard genome sequencing and annotation.</title>
        <authorList>
            <consortium name="The Broad Institute Genomics Platform"/>
            <consortium name="The Broad Institute Genome Sequencing Center for Infectious Disease"/>
            <person name="Wu L."/>
            <person name="Ma J."/>
        </authorList>
    </citation>
    <scope>NUCLEOTIDE SEQUENCE [LARGE SCALE GENOMIC DNA]</scope>
    <source>
        <strain evidence="7">CCM 7435</strain>
    </source>
</reference>
<dbReference type="InterPro" id="IPR036388">
    <property type="entry name" value="WH-like_DNA-bd_sf"/>
</dbReference>